<comment type="caution">
    <text evidence="4">The sequence shown here is derived from an EMBL/GenBank/DDBJ whole genome shotgun (WGS) entry which is preliminary data.</text>
</comment>
<keyword evidence="5" id="KW-1185">Reference proteome</keyword>
<dbReference type="Proteomes" id="UP000028058">
    <property type="component" value="Unassembled WGS sequence"/>
</dbReference>
<dbReference type="EMBL" id="JNAD02000010">
    <property type="protein sequence ID" value="RKM93676.1"/>
    <property type="molecule type" value="Genomic_DNA"/>
</dbReference>
<dbReference type="Gene3D" id="1.20.1260.10">
    <property type="match status" value="1"/>
</dbReference>
<reference evidence="4 5" key="1">
    <citation type="journal article" date="2014" name="Genome Announc.">
        <title>Draft Genome Sequence of Streptomyces fradiae ATCC 19609, a Strain Highly Sensitive to Antibiotics.</title>
        <authorList>
            <person name="Bekker O.B."/>
            <person name="Klimina K.M."/>
            <person name="Vatlin A.A."/>
            <person name="Zakharevich N.V."/>
            <person name="Kasianov A.S."/>
            <person name="Danilenko V.N."/>
        </authorList>
    </citation>
    <scope>NUCLEOTIDE SEQUENCE [LARGE SCALE GENOMIC DNA]</scope>
    <source>
        <strain evidence="4 5">ATCC 19609</strain>
    </source>
</reference>
<dbReference type="AlphaFoldDB" id="A0A3M8EZP5"/>
<dbReference type="OrthoDB" id="26872at2"/>
<feature type="chain" id="PRO_5043184440" evidence="2">
    <location>
        <begin position="26"/>
        <end position="209"/>
    </location>
</feature>
<proteinExistence type="predicted"/>
<keyword evidence="2" id="KW-0732">Signal</keyword>
<evidence type="ECO:0000259" key="3">
    <source>
        <dbReference type="Pfam" id="PF03713"/>
    </source>
</evidence>
<feature type="domain" description="DUF305" evidence="3">
    <location>
        <begin position="60"/>
        <end position="207"/>
    </location>
</feature>
<dbReference type="PANTHER" id="PTHR36933">
    <property type="entry name" value="SLL0788 PROTEIN"/>
    <property type="match status" value="1"/>
</dbReference>
<dbReference type="InterPro" id="IPR005183">
    <property type="entry name" value="DUF305_CopM-like"/>
</dbReference>
<dbReference type="Pfam" id="PF03713">
    <property type="entry name" value="DUF305"/>
    <property type="match status" value="1"/>
</dbReference>
<name>A0A3M8EZP5_9ACTN</name>
<organism evidence="4 5">
    <name type="scientific">Streptomyces xinghaiensis</name>
    <dbReference type="NCBI Taxonomy" id="1038928"/>
    <lineage>
        <taxon>Bacteria</taxon>
        <taxon>Bacillati</taxon>
        <taxon>Actinomycetota</taxon>
        <taxon>Actinomycetes</taxon>
        <taxon>Kitasatosporales</taxon>
        <taxon>Streptomycetaceae</taxon>
        <taxon>Streptomyces</taxon>
    </lineage>
</organism>
<dbReference type="RefSeq" id="WP_043462565.1">
    <property type="nucleotide sequence ID" value="NZ_CP134822.1"/>
</dbReference>
<gene>
    <name evidence="4" type="ORF">SFRA_021150</name>
</gene>
<evidence type="ECO:0000313" key="4">
    <source>
        <dbReference type="EMBL" id="RKM93676.1"/>
    </source>
</evidence>
<protein>
    <submittedName>
        <fullName evidence="4">DUF305 domain-containing protein</fullName>
    </submittedName>
</protein>
<sequence>MRSTRTLSRRAARAAAAGAAALVLAACGGESGDNSSDDTRARPAPSASSAAPDAKHNAADVAFAQGMIPHHEQAVEMARLASGRAASDEVKKLAGQIEKAQAPEIETLDGWLGAWGEERMPGGMDHGAHEGHGMSGMMDAGQMKRLESASGKAFDTAFLELMIEHHEGAVTMARTQQKQGEYGPARKMAAAIVTSQGEEIARMKDLLGR</sequence>
<dbReference type="PANTHER" id="PTHR36933:SF1">
    <property type="entry name" value="SLL0788 PROTEIN"/>
    <property type="match status" value="1"/>
</dbReference>
<evidence type="ECO:0000256" key="2">
    <source>
        <dbReference type="SAM" id="SignalP"/>
    </source>
</evidence>
<dbReference type="PROSITE" id="PS51257">
    <property type="entry name" value="PROKAR_LIPOPROTEIN"/>
    <property type="match status" value="1"/>
</dbReference>
<evidence type="ECO:0000313" key="5">
    <source>
        <dbReference type="Proteomes" id="UP000028058"/>
    </source>
</evidence>
<dbReference type="InterPro" id="IPR012347">
    <property type="entry name" value="Ferritin-like"/>
</dbReference>
<feature type="signal peptide" evidence="2">
    <location>
        <begin position="1"/>
        <end position="25"/>
    </location>
</feature>
<feature type="region of interest" description="Disordered" evidence="1">
    <location>
        <begin position="28"/>
        <end position="56"/>
    </location>
</feature>
<evidence type="ECO:0000256" key="1">
    <source>
        <dbReference type="SAM" id="MobiDB-lite"/>
    </source>
</evidence>
<feature type="compositionally biased region" description="Low complexity" evidence="1">
    <location>
        <begin position="42"/>
        <end position="52"/>
    </location>
</feature>
<accession>A0A3M8EZP5</accession>